<dbReference type="GO" id="GO:0006352">
    <property type="term" value="P:DNA-templated transcription initiation"/>
    <property type="evidence" value="ECO:0007669"/>
    <property type="project" value="InterPro"/>
</dbReference>
<name>A0A6L9QG35_9ACTN</name>
<evidence type="ECO:0000313" key="9">
    <source>
        <dbReference type="Proteomes" id="UP000475532"/>
    </source>
</evidence>
<evidence type="ECO:0000256" key="1">
    <source>
        <dbReference type="ARBA" id="ARBA00010641"/>
    </source>
</evidence>
<organism evidence="8 9">
    <name type="scientific">Actinomadura bangladeshensis</name>
    <dbReference type="NCBI Taxonomy" id="453573"/>
    <lineage>
        <taxon>Bacteria</taxon>
        <taxon>Bacillati</taxon>
        <taxon>Actinomycetota</taxon>
        <taxon>Actinomycetes</taxon>
        <taxon>Streptosporangiales</taxon>
        <taxon>Thermomonosporaceae</taxon>
        <taxon>Actinomadura</taxon>
    </lineage>
</organism>
<feature type="domain" description="RNA polymerase sigma factor 70 region 4 type 2" evidence="7">
    <location>
        <begin position="105"/>
        <end position="157"/>
    </location>
</feature>
<dbReference type="GO" id="GO:0003677">
    <property type="term" value="F:DNA binding"/>
    <property type="evidence" value="ECO:0007669"/>
    <property type="project" value="InterPro"/>
</dbReference>
<dbReference type="Gene3D" id="1.10.1740.10">
    <property type="match status" value="1"/>
</dbReference>
<dbReference type="InterPro" id="IPR013324">
    <property type="entry name" value="RNA_pol_sigma_r3/r4-like"/>
</dbReference>
<protein>
    <submittedName>
        <fullName evidence="8">Sigma-70 family RNA polymerase sigma factor</fullName>
    </submittedName>
</protein>
<dbReference type="AlphaFoldDB" id="A0A6L9QG35"/>
<keyword evidence="4" id="KW-0804">Transcription</keyword>
<dbReference type="Pfam" id="PF08281">
    <property type="entry name" value="Sigma70_r4_2"/>
    <property type="match status" value="1"/>
</dbReference>
<comment type="caution">
    <text evidence="8">The sequence shown here is derived from an EMBL/GenBank/DDBJ whole genome shotgun (WGS) entry which is preliminary data.</text>
</comment>
<evidence type="ECO:0000256" key="2">
    <source>
        <dbReference type="ARBA" id="ARBA00023015"/>
    </source>
</evidence>
<proteinExistence type="inferred from homology"/>
<evidence type="ECO:0000256" key="4">
    <source>
        <dbReference type="ARBA" id="ARBA00023163"/>
    </source>
</evidence>
<comment type="similarity">
    <text evidence="1">Belongs to the sigma-70 factor family. ECF subfamily.</text>
</comment>
<accession>A0A6L9QG35</accession>
<dbReference type="EMBL" id="JAAGLI010000278">
    <property type="protein sequence ID" value="NEA23064.1"/>
    <property type="molecule type" value="Genomic_DNA"/>
</dbReference>
<dbReference type="InterPro" id="IPR013325">
    <property type="entry name" value="RNA_pol_sigma_r2"/>
</dbReference>
<evidence type="ECO:0000256" key="5">
    <source>
        <dbReference type="SAM" id="MobiDB-lite"/>
    </source>
</evidence>
<dbReference type="Pfam" id="PF04542">
    <property type="entry name" value="Sigma70_r2"/>
    <property type="match status" value="1"/>
</dbReference>
<keyword evidence="3" id="KW-0731">Sigma factor</keyword>
<reference evidence="8 9" key="1">
    <citation type="submission" date="2020-01" db="EMBL/GenBank/DDBJ databases">
        <title>Insect and environment-associated Actinomycetes.</title>
        <authorList>
            <person name="Currrie C."/>
            <person name="Chevrette M."/>
            <person name="Carlson C."/>
            <person name="Stubbendieck R."/>
            <person name="Wendt-Pienkowski E."/>
        </authorList>
    </citation>
    <scope>NUCLEOTIDE SEQUENCE [LARGE SCALE GENOMIC DNA]</scope>
    <source>
        <strain evidence="8 9">SID10258</strain>
    </source>
</reference>
<sequence>MDEREARFTRLYETHYRSVFGYVVLRAAPQAAEDITGEVFTAAWRKIDEVPERALPWLLGVARNLARQSHGATGRARRLVDRLADLTTDAERHARDAADRVIARDQALAALRTLSAKEVEAVTLTAWHGLAPAEAARVAGCSRAALLVRLHRGRRRLAAALDETGARTPEPSLSPRANAEKP</sequence>
<evidence type="ECO:0000259" key="6">
    <source>
        <dbReference type="Pfam" id="PF04542"/>
    </source>
</evidence>
<dbReference type="Gene3D" id="1.10.10.10">
    <property type="entry name" value="Winged helix-like DNA-binding domain superfamily/Winged helix DNA-binding domain"/>
    <property type="match status" value="1"/>
</dbReference>
<dbReference type="InterPro" id="IPR039425">
    <property type="entry name" value="RNA_pol_sigma-70-like"/>
</dbReference>
<evidence type="ECO:0000259" key="7">
    <source>
        <dbReference type="Pfam" id="PF08281"/>
    </source>
</evidence>
<evidence type="ECO:0000313" key="8">
    <source>
        <dbReference type="EMBL" id="NEA23064.1"/>
    </source>
</evidence>
<dbReference type="InterPro" id="IPR036388">
    <property type="entry name" value="WH-like_DNA-bd_sf"/>
</dbReference>
<feature type="domain" description="RNA polymerase sigma-70 region 2" evidence="6">
    <location>
        <begin position="11"/>
        <end position="69"/>
    </location>
</feature>
<dbReference type="InterPro" id="IPR007627">
    <property type="entry name" value="RNA_pol_sigma70_r2"/>
</dbReference>
<keyword evidence="2" id="KW-0805">Transcription regulation</keyword>
<dbReference type="GO" id="GO:0016987">
    <property type="term" value="F:sigma factor activity"/>
    <property type="evidence" value="ECO:0007669"/>
    <property type="project" value="UniProtKB-KW"/>
</dbReference>
<dbReference type="SUPFAM" id="SSF88659">
    <property type="entry name" value="Sigma3 and sigma4 domains of RNA polymerase sigma factors"/>
    <property type="match status" value="1"/>
</dbReference>
<gene>
    <name evidence="8" type="ORF">G3I70_11245</name>
</gene>
<dbReference type="InterPro" id="IPR013249">
    <property type="entry name" value="RNA_pol_sigma70_r4_t2"/>
</dbReference>
<feature type="region of interest" description="Disordered" evidence="5">
    <location>
        <begin position="160"/>
        <end position="182"/>
    </location>
</feature>
<dbReference type="PANTHER" id="PTHR43133:SF25">
    <property type="entry name" value="RNA POLYMERASE SIGMA FACTOR RFAY-RELATED"/>
    <property type="match status" value="1"/>
</dbReference>
<evidence type="ECO:0000256" key="3">
    <source>
        <dbReference type="ARBA" id="ARBA00023082"/>
    </source>
</evidence>
<dbReference type="Proteomes" id="UP000475532">
    <property type="component" value="Unassembled WGS sequence"/>
</dbReference>
<dbReference type="RefSeq" id="WP_163055194.1">
    <property type="nucleotide sequence ID" value="NZ_JAAGLI010000278.1"/>
</dbReference>
<dbReference type="PANTHER" id="PTHR43133">
    <property type="entry name" value="RNA POLYMERASE ECF-TYPE SIGMA FACTO"/>
    <property type="match status" value="1"/>
</dbReference>
<dbReference type="SUPFAM" id="SSF88946">
    <property type="entry name" value="Sigma2 domain of RNA polymerase sigma factors"/>
    <property type="match status" value="1"/>
</dbReference>